<keyword evidence="3" id="KW-1185">Reference proteome</keyword>
<proteinExistence type="predicted"/>
<evidence type="ECO:0000313" key="3">
    <source>
        <dbReference type="Proteomes" id="UP000288623"/>
    </source>
</evidence>
<comment type="caution">
    <text evidence="2">The sequence shown here is derived from an EMBL/GenBank/DDBJ whole genome shotgun (WGS) entry which is preliminary data.</text>
</comment>
<protein>
    <submittedName>
        <fullName evidence="2">Uncharacterized protein</fullName>
    </submittedName>
</protein>
<sequence length="73" mass="8762">MNYYEMDVINVKKFEKLFFIIGFCFMLLYGVYIGGYSSAFVFKYALVIGMVFFTLELIIILFTYWLDYKKSIK</sequence>
<keyword evidence="1" id="KW-0472">Membrane</keyword>
<name>A0A433RUV7_9BACL</name>
<dbReference type="OrthoDB" id="9994986at2"/>
<dbReference type="Proteomes" id="UP000288623">
    <property type="component" value="Unassembled WGS sequence"/>
</dbReference>
<reference evidence="2 3" key="1">
    <citation type="submission" date="2014-11" db="EMBL/GenBank/DDBJ databases">
        <title>Genome sequence and analysis of novel Kurthia sp.</title>
        <authorList>
            <person name="Lawson J.N."/>
            <person name="Gonzalez J.E."/>
            <person name="Rinauldi L."/>
            <person name="Xuan Z."/>
            <person name="Firman A."/>
            <person name="Shaddox L."/>
            <person name="Trudeau A."/>
            <person name="Shah S."/>
            <person name="Reiman D."/>
        </authorList>
    </citation>
    <scope>NUCLEOTIDE SEQUENCE [LARGE SCALE GENOMIC DNA]</scope>
    <source>
        <strain evidence="2 3">3B1D</strain>
    </source>
</reference>
<dbReference type="EMBL" id="JTFC01000029">
    <property type="protein sequence ID" value="RUS57072.1"/>
    <property type="molecule type" value="Genomic_DNA"/>
</dbReference>
<dbReference type="AlphaFoldDB" id="A0A433RUV7"/>
<evidence type="ECO:0000256" key="1">
    <source>
        <dbReference type="SAM" id="Phobius"/>
    </source>
</evidence>
<keyword evidence="1" id="KW-0812">Transmembrane</keyword>
<feature type="transmembrane region" description="Helical" evidence="1">
    <location>
        <begin position="41"/>
        <end position="66"/>
    </location>
</feature>
<dbReference type="RefSeq" id="WP_158621007.1">
    <property type="nucleotide sequence ID" value="NZ_JTFC01000029.1"/>
</dbReference>
<feature type="transmembrane region" description="Helical" evidence="1">
    <location>
        <begin position="17"/>
        <end position="35"/>
    </location>
</feature>
<accession>A0A433RUV7</accession>
<organism evidence="2 3">
    <name type="scientific">Candidatus Kurthia intestinigallinarum</name>
    <dbReference type="NCBI Taxonomy" id="1562256"/>
    <lineage>
        <taxon>Bacteria</taxon>
        <taxon>Bacillati</taxon>
        <taxon>Bacillota</taxon>
        <taxon>Bacilli</taxon>
        <taxon>Bacillales</taxon>
        <taxon>Caryophanaceae</taxon>
        <taxon>Kurthia</taxon>
    </lineage>
</organism>
<gene>
    <name evidence="2" type="ORF">QI30_08395</name>
</gene>
<evidence type="ECO:0000313" key="2">
    <source>
        <dbReference type="EMBL" id="RUS57072.1"/>
    </source>
</evidence>
<keyword evidence="1" id="KW-1133">Transmembrane helix</keyword>